<feature type="signal peptide" evidence="2">
    <location>
        <begin position="1"/>
        <end position="19"/>
    </location>
</feature>
<protein>
    <submittedName>
        <fullName evidence="3">Uncharacterized protein</fullName>
    </submittedName>
</protein>
<evidence type="ECO:0000313" key="3">
    <source>
        <dbReference type="EMBL" id="KAK9081086.1"/>
    </source>
</evidence>
<dbReference type="GO" id="GO:0008356">
    <property type="term" value="P:asymmetric cell division"/>
    <property type="evidence" value="ECO:0007669"/>
    <property type="project" value="InterPro"/>
</dbReference>
<proteinExistence type="predicted"/>
<organism evidence="3 4">
    <name type="scientific">Stephania yunnanensis</name>
    <dbReference type="NCBI Taxonomy" id="152371"/>
    <lineage>
        <taxon>Eukaryota</taxon>
        <taxon>Viridiplantae</taxon>
        <taxon>Streptophyta</taxon>
        <taxon>Embryophyta</taxon>
        <taxon>Tracheophyta</taxon>
        <taxon>Spermatophyta</taxon>
        <taxon>Magnoliopsida</taxon>
        <taxon>Ranunculales</taxon>
        <taxon>Menispermaceae</taxon>
        <taxon>Menispermoideae</taxon>
        <taxon>Cissampelideae</taxon>
        <taxon>Stephania</taxon>
    </lineage>
</organism>
<keyword evidence="1" id="KW-0175">Coiled coil</keyword>
<evidence type="ECO:0000313" key="4">
    <source>
        <dbReference type="Proteomes" id="UP001420932"/>
    </source>
</evidence>
<accession>A0AAP0DTZ2</accession>
<dbReference type="EMBL" id="JBBNAF010000057">
    <property type="protein sequence ID" value="KAK9081086.1"/>
    <property type="molecule type" value="Genomic_DNA"/>
</dbReference>
<dbReference type="InterPro" id="IPR040348">
    <property type="entry name" value="POLAR-like"/>
</dbReference>
<comment type="caution">
    <text evidence="3">The sequence shown here is derived from an EMBL/GenBank/DDBJ whole genome shotgun (WGS) entry which is preliminary data.</text>
</comment>
<feature type="coiled-coil region" evidence="1">
    <location>
        <begin position="162"/>
        <end position="189"/>
    </location>
</feature>
<feature type="chain" id="PRO_5043030305" evidence="2">
    <location>
        <begin position="20"/>
        <end position="436"/>
    </location>
</feature>
<evidence type="ECO:0000256" key="2">
    <source>
        <dbReference type="SAM" id="SignalP"/>
    </source>
</evidence>
<dbReference type="PANTHER" id="PTHR33476:SF4">
    <property type="entry name" value="POLAR LOCALIZATION DURING ASYMMETRIC DIVISION AND PROTEIN"/>
    <property type="match status" value="1"/>
</dbReference>
<feature type="coiled-coil region" evidence="1">
    <location>
        <begin position="342"/>
        <end position="369"/>
    </location>
</feature>
<name>A0AAP0DTZ2_9MAGN</name>
<dbReference type="PANTHER" id="PTHR33476">
    <property type="entry name" value="EMB|CAB62613.1"/>
    <property type="match status" value="1"/>
</dbReference>
<keyword evidence="2" id="KW-0732">Signal</keyword>
<dbReference type="Proteomes" id="UP001420932">
    <property type="component" value="Unassembled WGS sequence"/>
</dbReference>
<dbReference type="AlphaFoldDB" id="A0AAP0DTZ2"/>
<sequence length="436" mass="49158">MWQLLVAAVVAGSGLLARAIIFRNGDQIEGSEENPSQMSQNVTLLKEEEEEIVEKSCGRENWGSREEGIFRFCSLSQNDGVMKGERRKKKKKEGRRFSVCLKRRRIMLGKIGFGKYDSCSSQQGRPFRPPPLFLCSCLPPGGSLFNWGVGLMCMISAGKPEINKLNASIDETKELMNELKQKFHNAKSSSDLQDSTMENQGAQNNMSKNKHLEIITLDAEEDNRGHNNILRNLISDDGECASSVLTEESDSQFLEIDLLEAELESELQKISCFQSEETSHLRGEKSNPAEVLDQEDNVEVKTSELSDNLWGAHKQISSDCNFFQSHGVSPYELDRKLCHLLIEKQENKIVELQLKLQSTRMKLHEREAELLSLKNCVRHFRDLSLETTSDEETEGILELEGIGRRVPSGISDVVVGMKRALEFGPCDSHANNEEEF</sequence>
<gene>
    <name evidence="3" type="ORF">Syun_031258</name>
</gene>
<reference evidence="3 4" key="1">
    <citation type="submission" date="2024-01" db="EMBL/GenBank/DDBJ databases">
        <title>Genome assemblies of Stephania.</title>
        <authorList>
            <person name="Yang L."/>
        </authorList>
    </citation>
    <scope>NUCLEOTIDE SEQUENCE [LARGE SCALE GENOMIC DNA]</scope>
    <source>
        <strain evidence="3">YNDBR</strain>
        <tissue evidence="3">Leaf</tissue>
    </source>
</reference>
<keyword evidence="4" id="KW-1185">Reference proteome</keyword>
<evidence type="ECO:0000256" key="1">
    <source>
        <dbReference type="SAM" id="Coils"/>
    </source>
</evidence>